<dbReference type="InterPro" id="IPR046848">
    <property type="entry name" value="E_motif"/>
</dbReference>
<evidence type="ECO:0000256" key="2">
    <source>
        <dbReference type="ARBA" id="ARBA00022737"/>
    </source>
</evidence>
<reference evidence="5 6" key="1">
    <citation type="journal article" date="2023" name="Hortic Res">
        <title>Pangenome of water caltrop reveals structural variations and asymmetric subgenome divergence after allopolyploidization.</title>
        <authorList>
            <person name="Zhang X."/>
            <person name="Chen Y."/>
            <person name="Wang L."/>
            <person name="Yuan Y."/>
            <person name="Fang M."/>
            <person name="Shi L."/>
            <person name="Lu R."/>
            <person name="Comes H.P."/>
            <person name="Ma Y."/>
            <person name="Chen Y."/>
            <person name="Huang G."/>
            <person name="Zhou Y."/>
            <person name="Zheng Z."/>
            <person name="Qiu Y."/>
        </authorList>
    </citation>
    <scope>NUCLEOTIDE SEQUENCE [LARGE SCALE GENOMIC DNA]</scope>
    <source>
        <strain evidence="5">F231</strain>
    </source>
</reference>
<feature type="repeat" description="PPR" evidence="3">
    <location>
        <begin position="140"/>
        <end position="174"/>
    </location>
</feature>
<dbReference type="FunFam" id="1.25.40.10:FF:000242">
    <property type="entry name" value="Pentatricopeptide repeat-containing protein"/>
    <property type="match status" value="1"/>
</dbReference>
<dbReference type="InterPro" id="IPR002885">
    <property type="entry name" value="PPR_rpt"/>
</dbReference>
<dbReference type="Gene3D" id="1.25.40.10">
    <property type="entry name" value="Tetratricopeptide repeat domain"/>
    <property type="match status" value="2"/>
</dbReference>
<keyword evidence="6" id="KW-1185">Reference proteome</keyword>
<evidence type="ECO:0000313" key="5">
    <source>
        <dbReference type="EMBL" id="KAK4783103.1"/>
    </source>
</evidence>
<evidence type="ECO:0000256" key="1">
    <source>
        <dbReference type="ARBA" id="ARBA00006643"/>
    </source>
</evidence>
<dbReference type="PANTHER" id="PTHR47926">
    <property type="entry name" value="PENTATRICOPEPTIDE REPEAT-CONTAINING PROTEIN"/>
    <property type="match status" value="1"/>
</dbReference>
<dbReference type="SUPFAM" id="SSF48452">
    <property type="entry name" value="TPR-like"/>
    <property type="match status" value="1"/>
</dbReference>
<dbReference type="PROSITE" id="PS51375">
    <property type="entry name" value="PPR"/>
    <property type="match status" value="3"/>
</dbReference>
<dbReference type="Pfam" id="PF14432">
    <property type="entry name" value="DYW_deaminase"/>
    <property type="match status" value="1"/>
</dbReference>
<feature type="repeat" description="PPR" evidence="3">
    <location>
        <begin position="241"/>
        <end position="275"/>
    </location>
</feature>
<evidence type="ECO:0000313" key="6">
    <source>
        <dbReference type="Proteomes" id="UP001346149"/>
    </source>
</evidence>
<dbReference type="GO" id="GO:0003723">
    <property type="term" value="F:RNA binding"/>
    <property type="evidence" value="ECO:0007669"/>
    <property type="project" value="InterPro"/>
</dbReference>
<dbReference type="InterPro" id="IPR011990">
    <property type="entry name" value="TPR-like_helical_dom_sf"/>
</dbReference>
<name>A0AAN7L8E2_TRANT</name>
<dbReference type="Proteomes" id="UP001346149">
    <property type="component" value="Unassembled WGS sequence"/>
</dbReference>
<feature type="domain" description="DYW" evidence="4">
    <location>
        <begin position="453"/>
        <end position="545"/>
    </location>
</feature>
<feature type="repeat" description="PPR" evidence="3">
    <location>
        <begin position="276"/>
        <end position="306"/>
    </location>
</feature>
<dbReference type="NCBIfam" id="TIGR00756">
    <property type="entry name" value="PPR"/>
    <property type="match status" value="1"/>
</dbReference>
<dbReference type="Pfam" id="PF13041">
    <property type="entry name" value="PPR_2"/>
    <property type="match status" value="2"/>
</dbReference>
<protein>
    <recommendedName>
        <fullName evidence="4">DYW domain-containing protein</fullName>
    </recommendedName>
</protein>
<dbReference type="GO" id="GO:0009451">
    <property type="term" value="P:RNA modification"/>
    <property type="evidence" value="ECO:0007669"/>
    <property type="project" value="InterPro"/>
</dbReference>
<evidence type="ECO:0000256" key="3">
    <source>
        <dbReference type="PROSITE-ProRule" id="PRU00708"/>
    </source>
</evidence>
<comment type="caution">
    <text evidence="5">The sequence shown here is derived from an EMBL/GenBank/DDBJ whole genome shotgun (WGS) entry which is preliminary data.</text>
</comment>
<comment type="similarity">
    <text evidence="1">Belongs to the PPR family. PCMP-H subfamily.</text>
</comment>
<dbReference type="EMBL" id="JAXQNO010000015">
    <property type="protein sequence ID" value="KAK4783103.1"/>
    <property type="molecule type" value="Genomic_DNA"/>
</dbReference>
<gene>
    <name evidence="5" type="ORF">SAY86_007477</name>
</gene>
<accession>A0AAN7L8E2</accession>
<dbReference type="InterPro" id="IPR046960">
    <property type="entry name" value="PPR_At4g14850-like_plant"/>
</dbReference>
<keyword evidence="2" id="KW-0677">Repeat</keyword>
<organism evidence="5 6">
    <name type="scientific">Trapa natans</name>
    <name type="common">Water chestnut</name>
    <dbReference type="NCBI Taxonomy" id="22666"/>
    <lineage>
        <taxon>Eukaryota</taxon>
        <taxon>Viridiplantae</taxon>
        <taxon>Streptophyta</taxon>
        <taxon>Embryophyta</taxon>
        <taxon>Tracheophyta</taxon>
        <taxon>Spermatophyta</taxon>
        <taxon>Magnoliopsida</taxon>
        <taxon>eudicotyledons</taxon>
        <taxon>Gunneridae</taxon>
        <taxon>Pentapetalae</taxon>
        <taxon>rosids</taxon>
        <taxon>malvids</taxon>
        <taxon>Myrtales</taxon>
        <taxon>Lythraceae</taxon>
        <taxon>Trapa</taxon>
    </lineage>
</organism>
<sequence>MQIWRKTGFPSGNTLSHIFNWNCSQVSYFHSSEFLVSDKRALLHALESSKTSLDLRTATKAHARILQCGYRTQPTLLASLISAYIHCHRLDLAHQLLHHISSRSRPCDSLVTFNLLIKTLTLDGECEIAEEVFRGMISRDVVSWNSLISCLVKHGRFEAAIAYLRDMLRFNVEPDGYTFSSVVSACAHLGVASHSLWVHQLMTERKIELNPILCGALINMYSKCGRIQTAREIFKRSPKSHVSVWNAMINGLAAHGLACDSIKVFSDMELEAVLPDSITFAAILTACSHCGLVEEGRRFFNLMRNRYSILPQLVHYGAMVDLLGRAGLINDAYEMIRGMPMEPDGVIWRALLNACRFHKRPELGEAALANISTVNSGDLVLMSNTYCSLSRWENAEAVRDSMKRRGIHKKRGKSWMEVGGAIHHFKSEDRSHPEAKAIHRALERLMKFSKLYGYVPWTEVVLMDVTEEEKEANLSVHSEKLAVVYGILKTSPGAEITVLKNLRICHDCHLWMKVVSRMLRRVLVVRDRTRFHRFEMGHCSCGNYW</sequence>
<dbReference type="AlphaFoldDB" id="A0AAN7L8E2"/>
<dbReference type="GO" id="GO:0008270">
    <property type="term" value="F:zinc ion binding"/>
    <property type="evidence" value="ECO:0007669"/>
    <property type="project" value="InterPro"/>
</dbReference>
<proteinExistence type="inferred from homology"/>
<dbReference type="Pfam" id="PF01535">
    <property type="entry name" value="PPR"/>
    <property type="match status" value="2"/>
</dbReference>
<dbReference type="Pfam" id="PF20431">
    <property type="entry name" value="E_motif"/>
    <property type="match status" value="1"/>
</dbReference>
<evidence type="ECO:0000259" key="4">
    <source>
        <dbReference type="Pfam" id="PF14432"/>
    </source>
</evidence>
<dbReference type="InterPro" id="IPR032867">
    <property type="entry name" value="DYW_dom"/>
</dbReference>
<dbReference type="PANTHER" id="PTHR47926:SF360">
    <property type="entry name" value="PENTATRICOPEPTIDE REPEAT-CONTAINING PROTEIN"/>
    <property type="match status" value="1"/>
</dbReference>